<evidence type="ECO:0000259" key="2">
    <source>
        <dbReference type="SMART" id="SM00504"/>
    </source>
</evidence>
<dbReference type="PANTHER" id="PTHR13492">
    <property type="entry name" value="RING FINGER PROTEIN 37"/>
    <property type="match status" value="1"/>
</dbReference>
<organism evidence="3">
    <name type="scientific">Echinostoma caproni</name>
    <dbReference type="NCBI Taxonomy" id="27848"/>
    <lineage>
        <taxon>Eukaryota</taxon>
        <taxon>Metazoa</taxon>
        <taxon>Spiralia</taxon>
        <taxon>Lophotrochozoa</taxon>
        <taxon>Platyhelminthes</taxon>
        <taxon>Trematoda</taxon>
        <taxon>Digenea</taxon>
        <taxon>Plagiorchiida</taxon>
        <taxon>Echinostomata</taxon>
        <taxon>Echinostomatoidea</taxon>
        <taxon>Echinostomatidae</taxon>
        <taxon>Echinostoma</taxon>
    </lineage>
</organism>
<protein>
    <submittedName>
        <fullName evidence="3">U-box domain-containing protein</fullName>
    </submittedName>
</protein>
<dbReference type="InterPro" id="IPR013083">
    <property type="entry name" value="Znf_RING/FYVE/PHD"/>
</dbReference>
<feature type="domain" description="U-box" evidence="2">
    <location>
        <begin position="154"/>
        <end position="224"/>
    </location>
</feature>
<dbReference type="GO" id="GO:0031625">
    <property type="term" value="F:ubiquitin protein ligase binding"/>
    <property type="evidence" value="ECO:0007669"/>
    <property type="project" value="TreeGrafter"/>
</dbReference>
<evidence type="ECO:0000313" key="3">
    <source>
        <dbReference type="WBParaSite" id="ECPE_0001189601-mRNA-1"/>
    </source>
</evidence>
<dbReference type="GO" id="GO:0034450">
    <property type="term" value="F:ubiquitin-ubiquitin ligase activity"/>
    <property type="evidence" value="ECO:0007669"/>
    <property type="project" value="TreeGrafter"/>
</dbReference>
<dbReference type="AlphaFoldDB" id="A0A183AY26"/>
<dbReference type="GO" id="GO:0000209">
    <property type="term" value="P:protein polyubiquitination"/>
    <property type="evidence" value="ECO:0007669"/>
    <property type="project" value="TreeGrafter"/>
</dbReference>
<dbReference type="GO" id="GO:0005634">
    <property type="term" value="C:nucleus"/>
    <property type="evidence" value="ECO:0007669"/>
    <property type="project" value="TreeGrafter"/>
</dbReference>
<evidence type="ECO:0000256" key="1">
    <source>
        <dbReference type="SAM" id="MobiDB-lite"/>
    </source>
</evidence>
<dbReference type="InterPro" id="IPR045696">
    <property type="entry name" value="Ubox5_N"/>
</dbReference>
<dbReference type="InterPro" id="IPR003613">
    <property type="entry name" value="Ubox_domain"/>
</dbReference>
<sequence>LIRSNAAEARECGMLCPPIVRPPVNVLFCLPIDVDLHAIVIKPYIGRHRVTGMKIFLLSDAPNDDNPTNAVVDRLLRDWKHFRPLASVNLESYPARTVVIVRLRSEAAIPAASCSHSAMCLYEINIPVYSNDTPSSERLSPTVTNGSSIVAPEQFVDFLTGELMQEPIRLPSGNYVDRSSLIQFWNERKASNARSAPVDPFTMMPLDETRLTCDVRLKATIEDYIRRWKRMDQLCTELDRDEPAIPLPHTLSTKDYGSEEDSSDEGNRILERYPHLTESHHQ</sequence>
<dbReference type="PANTHER" id="PTHR13492:SF2">
    <property type="entry name" value="RING FINGER PROTEIN 37"/>
    <property type="match status" value="1"/>
</dbReference>
<dbReference type="Pfam" id="PF04564">
    <property type="entry name" value="U-box"/>
    <property type="match status" value="1"/>
</dbReference>
<dbReference type="Pfam" id="PF19318">
    <property type="entry name" value="DUF5918"/>
    <property type="match status" value="1"/>
</dbReference>
<dbReference type="WBParaSite" id="ECPE_0001189601-mRNA-1">
    <property type="protein sequence ID" value="ECPE_0001189601-mRNA-1"/>
    <property type="gene ID" value="ECPE_0001189601"/>
</dbReference>
<proteinExistence type="predicted"/>
<reference evidence="3" key="1">
    <citation type="submission" date="2016-06" db="UniProtKB">
        <authorList>
            <consortium name="WormBaseParasite"/>
        </authorList>
    </citation>
    <scope>IDENTIFICATION</scope>
</reference>
<dbReference type="SUPFAM" id="SSF57850">
    <property type="entry name" value="RING/U-box"/>
    <property type="match status" value="1"/>
</dbReference>
<feature type="region of interest" description="Disordered" evidence="1">
    <location>
        <begin position="243"/>
        <end position="282"/>
    </location>
</feature>
<feature type="compositionally biased region" description="Basic and acidic residues" evidence="1">
    <location>
        <begin position="265"/>
        <end position="282"/>
    </location>
</feature>
<name>A0A183AY26_9TREM</name>
<dbReference type="SMART" id="SM00504">
    <property type="entry name" value="Ubox"/>
    <property type="match status" value="1"/>
</dbReference>
<accession>A0A183AY26</accession>
<dbReference type="InterPro" id="IPR039847">
    <property type="entry name" value="Ubox5"/>
</dbReference>
<dbReference type="Gene3D" id="3.30.40.10">
    <property type="entry name" value="Zinc/RING finger domain, C3HC4 (zinc finger)"/>
    <property type="match status" value="1"/>
</dbReference>